<evidence type="ECO:0000256" key="2">
    <source>
        <dbReference type="ARBA" id="ARBA00010100"/>
    </source>
</evidence>
<dbReference type="InterPro" id="IPR003804">
    <property type="entry name" value="Lactate_perm"/>
</dbReference>
<protein>
    <recommendedName>
        <fullName evidence="8">L-lactate permease</fullName>
    </recommendedName>
</protein>
<evidence type="ECO:0000256" key="6">
    <source>
        <dbReference type="ARBA" id="ARBA00022989"/>
    </source>
</evidence>
<comment type="function">
    <text evidence="8">Uptake of L-lactate across the membrane. Can also transport D-lactate and glycolate.</text>
</comment>
<comment type="subcellular location">
    <subcellularLocation>
        <location evidence="1 8">Cell membrane</location>
        <topology evidence="1 8">Multi-pass membrane protein</topology>
    </subcellularLocation>
</comment>
<feature type="transmembrane region" description="Helical" evidence="8">
    <location>
        <begin position="197"/>
        <end position="219"/>
    </location>
</feature>
<evidence type="ECO:0000256" key="8">
    <source>
        <dbReference type="RuleBase" id="RU365092"/>
    </source>
</evidence>
<evidence type="ECO:0000256" key="4">
    <source>
        <dbReference type="ARBA" id="ARBA00022475"/>
    </source>
</evidence>
<comment type="similarity">
    <text evidence="2 8">Belongs to the lactate permease family.</text>
</comment>
<dbReference type="GO" id="GO:0015129">
    <property type="term" value="F:lactate transmembrane transporter activity"/>
    <property type="evidence" value="ECO:0007669"/>
    <property type="project" value="UniProtKB-UniRule"/>
</dbReference>
<proteinExistence type="inferred from homology"/>
<evidence type="ECO:0000313" key="9">
    <source>
        <dbReference type="EMBL" id="KSZ56541.1"/>
    </source>
</evidence>
<dbReference type="EMBL" id="AZXY01000014">
    <property type="protein sequence ID" value="KSZ56541.1"/>
    <property type="molecule type" value="Genomic_DNA"/>
</dbReference>
<keyword evidence="4 8" id="KW-1003">Cell membrane</keyword>
<keyword evidence="6 8" id="KW-1133">Transmembrane helix</keyword>
<feature type="transmembrane region" description="Helical" evidence="8">
    <location>
        <begin position="415"/>
        <end position="437"/>
    </location>
</feature>
<feature type="transmembrane region" description="Helical" evidence="8">
    <location>
        <begin position="163"/>
        <end position="185"/>
    </location>
</feature>
<feature type="transmembrane region" description="Helical" evidence="8">
    <location>
        <begin position="292"/>
        <end position="312"/>
    </location>
</feature>
<dbReference type="PANTHER" id="PTHR30003:SF0">
    <property type="entry name" value="GLYCOLATE PERMEASE GLCA-RELATED"/>
    <property type="match status" value="1"/>
</dbReference>
<dbReference type="PATRIC" id="fig|1441730.3.peg.4663"/>
<evidence type="ECO:0000313" key="10">
    <source>
        <dbReference type="Proteomes" id="UP000053060"/>
    </source>
</evidence>
<keyword evidence="7 8" id="KW-0472">Membrane</keyword>
<evidence type="ECO:0000256" key="7">
    <source>
        <dbReference type="ARBA" id="ARBA00023136"/>
    </source>
</evidence>
<feature type="transmembrane region" description="Helical" evidence="8">
    <location>
        <begin position="44"/>
        <end position="62"/>
    </location>
</feature>
<feature type="transmembrane region" description="Helical" evidence="8">
    <location>
        <begin position="114"/>
        <end position="131"/>
    </location>
</feature>
<keyword evidence="3 8" id="KW-0813">Transport</keyword>
<evidence type="ECO:0000256" key="3">
    <source>
        <dbReference type="ARBA" id="ARBA00022448"/>
    </source>
</evidence>
<dbReference type="Proteomes" id="UP000053060">
    <property type="component" value="Unassembled WGS sequence"/>
</dbReference>
<evidence type="ECO:0000256" key="1">
    <source>
        <dbReference type="ARBA" id="ARBA00004651"/>
    </source>
</evidence>
<feature type="transmembrane region" description="Helical" evidence="8">
    <location>
        <begin position="253"/>
        <end position="271"/>
    </location>
</feature>
<dbReference type="GO" id="GO:0005886">
    <property type="term" value="C:plasma membrane"/>
    <property type="evidence" value="ECO:0007669"/>
    <property type="project" value="UniProtKB-SubCell"/>
</dbReference>
<dbReference type="GO" id="GO:0015295">
    <property type="term" value="F:solute:proton symporter activity"/>
    <property type="evidence" value="ECO:0007669"/>
    <property type="project" value="TreeGrafter"/>
</dbReference>
<feature type="transmembrane region" description="Helical" evidence="8">
    <location>
        <begin position="74"/>
        <end position="93"/>
    </location>
</feature>
<feature type="transmembrane region" description="Helical" evidence="8">
    <location>
        <begin position="505"/>
        <end position="524"/>
    </location>
</feature>
<reference evidence="9 10" key="2">
    <citation type="journal article" date="2016" name="Genome Announc.">
        <title>Draft Genome Sequence of a Versatile Hydrocarbon-Degrading Bacterium, Rhodococcus pyridinivorans Strain KG-16, Collected from Oil Fields in India.</title>
        <authorList>
            <person name="Aggarwal R.K."/>
            <person name="Dawar C."/>
            <person name="Phanindranath R."/>
            <person name="Mutnuri L."/>
            <person name="Dayal A.M."/>
        </authorList>
    </citation>
    <scope>NUCLEOTIDE SEQUENCE [LARGE SCALE GENOMIC DNA]</scope>
    <source>
        <strain evidence="9 10">KG-16</strain>
    </source>
</reference>
<evidence type="ECO:0000256" key="5">
    <source>
        <dbReference type="ARBA" id="ARBA00022692"/>
    </source>
</evidence>
<dbReference type="NCBIfam" id="TIGR00795">
    <property type="entry name" value="lctP"/>
    <property type="match status" value="1"/>
</dbReference>
<feature type="transmembrane region" description="Helical" evidence="8">
    <location>
        <begin position="137"/>
        <end position="156"/>
    </location>
</feature>
<organism evidence="9 10">
    <name type="scientific">Rhodococcus pyridinivorans KG-16</name>
    <dbReference type="NCBI Taxonomy" id="1441730"/>
    <lineage>
        <taxon>Bacteria</taxon>
        <taxon>Bacillati</taxon>
        <taxon>Actinomycetota</taxon>
        <taxon>Actinomycetes</taxon>
        <taxon>Mycobacteriales</taxon>
        <taxon>Nocardiaceae</taxon>
        <taxon>Rhodococcus</taxon>
    </lineage>
</organism>
<dbReference type="Pfam" id="PF02652">
    <property type="entry name" value="Lactate_perm"/>
    <property type="match status" value="1"/>
</dbReference>
<sequence length="533" mass="54737">MTGAYVQPIAPVGGSLAWSALVAVLPLLTMLVLLAVFRLRSHSAAGIAVVVALIVGTAVYGMPVGSALSAGVEGAVFGLFPIMWTVVNAVWVYRLTVESGHFDVLTRAFGRISPDPRILTIVIAFLFGALLEAVAGFGTPIVVATVVLIGAGLPPVRAAAASLLANSVVTPLGVMGTPILTMSRVSEIPIDEIGPVVARQVCLLAVFVPLVLVAVVGGWRGVRETWPVALVVGLAFGAAQFVCASYLTVGLSNIAGAVAGLLVLLVAVKVHPTHREARRAAAERIHDSRRRVVEAFAPYALIVVVFLVSRFGPVASLLSNASLSFPWPGVDVTTADGDVPTAETFTIDLLTAPGSLVFVAALLSIPVLKVAVADAVRCFVAAVVQLRWSFATVTAVLALAYVMNLSGQTATIGGFLAGAGVAFALLSPVLGWLGVVVTGSNTASNAMFGSLQVAAAQQSGLDPTVLVAGNMAGGTTGTPIALQNLALVSSVKGLSGKDGLLMRRIWPLSITGLTVLAVLVWLQSTSVLGWMVP</sequence>
<feature type="transmembrane region" description="Helical" evidence="8">
    <location>
        <begin position="350"/>
        <end position="372"/>
    </location>
</feature>
<feature type="transmembrane region" description="Helical" evidence="8">
    <location>
        <begin position="379"/>
        <end position="403"/>
    </location>
</feature>
<keyword evidence="5 8" id="KW-0812">Transmembrane</keyword>
<comment type="caution">
    <text evidence="9">The sequence shown here is derived from an EMBL/GenBank/DDBJ whole genome shotgun (WGS) entry which is preliminary data.</text>
</comment>
<reference evidence="10" key="1">
    <citation type="submission" date="2015-01" db="EMBL/GenBank/DDBJ databases">
        <title>Draft genome sequence of Rhodococcus pyridinivorans strain KG-16, a hydrocarbon-degrading bacterium.</title>
        <authorList>
            <person name="Aggarwal R.K."/>
            <person name="Dawar C."/>
        </authorList>
    </citation>
    <scope>NUCLEOTIDE SEQUENCE [LARGE SCALE GENOMIC DNA]</scope>
    <source>
        <strain evidence="10">KG-16</strain>
    </source>
</reference>
<feature type="transmembrane region" description="Helical" evidence="8">
    <location>
        <begin position="16"/>
        <end position="37"/>
    </location>
</feature>
<dbReference type="PANTHER" id="PTHR30003">
    <property type="entry name" value="L-LACTATE PERMEASE"/>
    <property type="match status" value="1"/>
</dbReference>
<gene>
    <name evidence="9" type="ORF">Z045_22300</name>
</gene>
<accession>A0A0V9UES1</accession>
<dbReference type="RefSeq" id="WP_060654140.1">
    <property type="nucleotide sequence ID" value="NZ_AZXY01000014.1"/>
</dbReference>
<dbReference type="AlphaFoldDB" id="A0A0V9UES1"/>
<name>A0A0V9UES1_9NOCA</name>
<feature type="transmembrane region" description="Helical" evidence="8">
    <location>
        <begin position="226"/>
        <end position="247"/>
    </location>
</feature>